<evidence type="ECO:0000313" key="3">
    <source>
        <dbReference type="Proteomes" id="UP000193642"/>
    </source>
</evidence>
<protein>
    <submittedName>
        <fullName evidence="2">Uncharacterized protein</fullName>
    </submittedName>
</protein>
<feature type="transmembrane region" description="Helical" evidence="1">
    <location>
        <begin position="80"/>
        <end position="100"/>
    </location>
</feature>
<keyword evidence="1" id="KW-1133">Transmembrane helix</keyword>
<dbReference type="AlphaFoldDB" id="A0A1Y2C3D1"/>
<sequence>MAYFSVGMMFVSSCQLGVFLLFIFRFDTETRTGTRNRIHPIVSRPNITIFFTGFSFIGFWATKAWIHFEIGDDDSLYTHWTFSTLPLLKIFMQTIQYGFLLRSHDRSVEIIDSISPDLFKVVQTSMTVAAVITYAPVALAILVTFDFSLDVLIVIRLVVRGLTIASIVGAVALDVVFLVSYILFLEKTKRNDSQEEAIDHTFLVVAKHGVLGTSLFFISACFQFVFFATNYERWAIINAALLNVVFTVLLATKFVLHYERMIKKKEMESKLERVLGCELAAIRGRFSKLRCQDDPNQTVVDVSFK</sequence>
<dbReference type="EMBL" id="MCGO01000034">
    <property type="protein sequence ID" value="ORY40815.1"/>
    <property type="molecule type" value="Genomic_DNA"/>
</dbReference>
<keyword evidence="1" id="KW-0812">Transmembrane</keyword>
<organism evidence="2 3">
    <name type="scientific">Rhizoclosmatium globosum</name>
    <dbReference type="NCBI Taxonomy" id="329046"/>
    <lineage>
        <taxon>Eukaryota</taxon>
        <taxon>Fungi</taxon>
        <taxon>Fungi incertae sedis</taxon>
        <taxon>Chytridiomycota</taxon>
        <taxon>Chytridiomycota incertae sedis</taxon>
        <taxon>Chytridiomycetes</taxon>
        <taxon>Chytridiales</taxon>
        <taxon>Chytriomycetaceae</taxon>
        <taxon>Rhizoclosmatium</taxon>
    </lineage>
</organism>
<proteinExistence type="predicted"/>
<feature type="transmembrane region" description="Helical" evidence="1">
    <location>
        <begin position="121"/>
        <end position="145"/>
    </location>
</feature>
<comment type="caution">
    <text evidence="2">The sequence shown here is derived from an EMBL/GenBank/DDBJ whole genome shotgun (WGS) entry which is preliminary data.</text>
</comment>
<feature type="transmembrane region" description="Helical" evidence="1">
    <location>
        <begin position="6"/>
        <end position="26"/>
    </location>
</feature>
<name>A0A1Y2C3D1_9FUNG</name>
<feature type="transmembrane region" description="Helical" evidence="1">
    <location>
        <begin position="157"/>
        <end position="184"/>
    </location>
</feature>
<reference evidence="2 3" key="1">
    <citation type="submission" date="2016-07" db="EMBL/GenBank/DDBJ databases">
        <title>Pervasive Adenine N6-methylation of Active Genes in Fungi.</title>
        <authorList>
            <consortium name="DOE Joint Genome Institute"/>
            <person name="Mondo S.J."/>
            <person name="Dannebaum R.O."/>
            <person name="Kuo R.C."/>
            <person name="Labutti K."/>
            <person name="Haridas S."/>
            <person name="Kuo A."/>
            <person name="Salamov A."/>
            <person name="Ahrendt S.R."/>
            <person name="Lipzen A."/>
            <person name="Sullivan W."/>
            <person name="Andreopoulos W.B."/>
            <person name="Clum A."/>
            <person name="Lindquist E."/>
            <person name="Daum C."/>
            <person name="Ramamoorthy G.K."/>
            <person name="Gryganskyi A."/>
            <person name="Culley D."/>
            <person name="Magnuson J.K."/>
            <person name="James T.Y."/>
            <person name="O'Malley M.A."/>
            <person name="Stajich J.E."/>
            <person name="Spatafora J.W."/>
            <person name="Visel A."/>
            <person name="Grigoriev I.V."/>
        </authorList>
    </citation>
    <scope>NUCLEOTIDE SEQUENCE [LARGE SCALE GENOMIC DNA]</scope>
    <source>
        <strain evidence="2 3">JEL800</strain>
    </source>
</reference>
<evidence type="ECO:0000256" key="1">
    <source>
        <dbReference type="SAM" id="Phobius"/>
    </source>
</evidence>
<feature type="transmembrane region" description="Helical" evidence="1">
    <location>
        <begin position="47"/>
        <end position="68"/>
    </location>
</feature>
<feature type="transmembrane region" description="Helical" evidence="1">
    <location>
        <begin position="234"/>
        <end position="256"/>
    </location>
</feature>
<keyword evidence="1" id="KW-0472">Membrane</keyword>
<keyword evidence="3" id="KW-1185">Reference proteome</keyword>
<dbReference type="Proteomes" id="UP000193642">
    <property type="component" value="Unassembled WGS sequence"/>
</dbReference>
<feature type="transmembrane region" description="Helical" evidence="1">
    <location>
        <begin position="205"/>
        <end position="228"/>
    </location>
</feature>
<evidence type="ECO:0000313" key="2">
    <source>
        <dbReference type="EMBL" id="ORY40815.1"/>
    </source>
</evidence>
<accession>A0A1Y2C3D1</accession>
<gene>
    <name evidence="2" type="ORF">BCR33DRAFT_719334</name>
</gene>